<reference evidence="1" key="1">
    <citation type="submission" date="2023-01" db="EMBL/GenBank/DDBJ databases">
        <title>Colletotrichum chrysophilum M932 genome sequence.</title>
        <authorList>
            <person name="Baroncelli R."/>
        </authorList>
    </citation>
    <scope>NUCLEOTIDE SEQUENCE</scope>
    <source>
        <strain evidence="1">M932</strain>
    </source>
</reference>
<organism evidence="1 2">
    <name type="scientific">Colletotrichum chrysophilum</name>
    <dbReference type="NCBI Taxonomy" id="1836956"/>
    <lineage>
        <taxon>Eukaryota</taxon>
        <taxon>Fungi</taxon>
        <taxon>Dikarya</taxon>
        <taxon>Ascomycota</taxon>
        <taxon>Pezizomycotina</taxon>
        <taxon>Sordariomycetes</taxon>
        <taxon>Hypocreomycetidae</taxon>
        <taxon>Glomerellales</taxon>
        <taxon>Glomerellaceae</taxon>
        <taxon>Colletotrichum</taxon>
        <taxon>Colletotrichum gloeosporioides species complex</taxon>
    </lineage>
</organism>
<evidence type="ECO:0000313" key="2">
    <source>
        <dbReference type="Proteomes" id="UP001243330"/>
    </source>
</evidence>
<proteinExistence type="predicted"/>
<dbReference type="AlphaFoldDB" id="A0AAD9EKP1"/>
<name>A0AAD9EKP1_9PEZI</name>
<keyword evidence="2" id="KW-1185">Reference proteome</keyword>
<dbReference type="Proteomes" id="UP001243330">
    <property type="component" value="Unassembled WGS sequence"/>
</dbReference>
<accession>A0AAD9EKP1</accession>
<evidence type="ECO:0000313" key="1">
    <source>
        <dbReference type="EMBL" id="KAK1850997.1"/>
    </source>
</evidence>
<comment type="caution">
    <text evidence="1">The sequence shown here is derived from an EMBL/GenBank/DDBJ whole genome shotgun (WGS) entry which is preliminary data.</text>
</comment>
<gene>
    <name evidence="1" type="ORF">CCHR01_06401</name>
</gene>
<dbReference type="EMBL" id="JAQOWY010000106">
    <property type="protein sequence ID" value="KAK1850997.1"/>
    <property type="molecule type" value="Genomic_DNA"/>
</dbReference>
<protein>
    <submittedName>
        <fullName evidence="1">Uncharacterized protein</fullName>
    </submittedName>
</protein>
<sequence length="87" mass="9758">MAKHGYLHIHAIGHLQPLLGLLLPFIPSPAQLHFTVVASQSIRMEMGVITRVPVQVQVKVQVQRRLRTCPFRTTSGQAGTRHLSQRD</sequence>